<feature type="region of interest" description="Disordered" evidence="3">
    <location>
        <begin position="326"/>
        <end position="388"/>
    </location>
</feature>
<dbReference type="SUPFAM" id="SSF52058">
    <property type="entry name" value="L domain-like"/>
    <property type="match status" value="1"/>
</dbReference>
<dbReference type="Pfam" id="PF12799">
    <property type="entry name" value="LRR_4"/>
    <property type="match status" value="1"/>
</dbReference>
<organism evidence="4 5">
    <name type="scientific">Allomyces macrogynus (strain ATCC 38327)</name>
    <name type="common">Allomyces javanicus var. macrogynus</name>
    <dbReference type="NCBI Taxonomy" id="578462"/>
    <lineage>
        <taxon>Eukaryota</taxon>
        <taxon>Fungi</taxon>
        <taxon>Fungi incertae sedis</taxon>
        <taxon>Blastocladiomycota</taxon>
        <taxon>Blastocladiomycetes</taxon>
        <taxon>Blastocladiales</taxon>
        <taxon>Blastocladiaceae</taxon>
        <taxon>Allomyces</taxon>
    </lineage>
</organism>
<evidence type="ECO:0000256" key="1">
    <source>
        <dbReference type="ARBA" id="ARBA00022614"/>
    </source>
</evidence>
<dbReference type="AlphaFoldDB" id="A0A0L0T646"/>
<dbReference type="InterPro" id="IPR001611">
    <property type="entry name" value="Leu-rich_rpt"/>
</dbReference>
<keyword evidence="2" id="KW-0677">Repeat</keyword>
<evidence type="ECO:0000256" key="3">
    <source>
        <dbReference type="SAM" id="MobiDB-lite"/>
    </source>
</evidence>
<name>A0A0L0T646_ALLM3</name>
<dbReference type="EMBL" id="GG745364">
    <property type="protein sequence ID" value="KNE70232.1"/>
    <property type="molecule type" value="Genomic_DNA"/>
</dbReference>
<dbReference type="CDD" id="cd21340">
    <property type="entry name" value="PPP1R42"/>
    <property type="match status" value="1"/>
</dbReference>
<keyword evidence="1" id="KW-0433">Leucine-rich repeat</keyword>
<evidence type="ECO:0000313" key="5">
    <source>
        <dbReference type="Proteomes" id="UP000054350"/>
    </source>
</evidence>
<dbReference type="OrthoDB" id="266138at2759"/>
<proteinExistence type="predicted"/>
<dbReference type="PANTHER" id="PTHR46652:SF3">
    <property type="entry name" value="LEUCINE-RICH REPEAT-CONTAINING PROTEIN 9"/>
    <property type="match status" value="1"/>
</dbReference>
<dbReference type="eggNOG" id="KOG0531">
    <property type="taxonomic scope" value="Eukaryota"/>
</dbReference>
<dbReference type="InterPro" id="IPR050836">
    <property type="entry name" value="SDS22/Internalin_LRR"/>
</dbReference>
<keyword evidence="5" id="KW-1185">Reference proteome</keyword>
<gene>
    <name evidence="4" type="ORF">AMAG_20260</name>
</gene>
<feature type="compositionally biased region" description="Polar residues" evidence="3">
    <location>
        <begin position="1"/>
        <end position="10"/>
    </location>
</feature>
<feature type="compositionally biased region" description="Basic and acidic residues" evidence="3">
    <location>
        <begin position="326"/>
        <end position="335"/>
    </location>
</feature>
<sequence length="388" mass="42421">MIRGSSSRSFSGLDGPRTAESTQNPSTGRRAPSADQKIFTTSNMIAAYVRAHARHKHAYGPSAIHVPPSTQSRLSISSRGRDDGDDADVQHYYDISHLPLQALGITGFERSAFHSFLKLRVLYLYDNEVASLDPLSALPCLDQLYVQGNRLTSLDPLSGMAYLTIIDASGNSIFRISNLQLPSLKELHLERQVSAPKGLFDARGPLTWSLDIVAGTNELPELTVLTLSHTRLGIMDGIAELDALEVLTMSDCGIHDYSVLEAALSRCSQLRTVDLTQNPVMSTGARLRDKIILGHRFLESLNGKEISQVERQFLFNWMHRKDAKRLAQRGDRADSGDGAADPSRPPSLDASKVPTLPPIRSSSKAISTRRDSGGRGSTRGTLLSSFDK</sequence>
<dbReference type="PANTHER" id="PTHR46652">
    <property type="entry name" value="LEUCINE-RICH REPEAT AND IQ DOMAIN-CONTAINING PROTEIN 1-RELATED"/>
    <property type="match status" value="1"/>
</dbReference>
<protein>
    <submittedName>
        <fullName evidence="4">Uncharacterized protein</fullName>
    </submittedName>
</protein>
<dbReference type="VEuPathDB" id="FungiDB:AMAG_20260"/>
<feature type="region of interest" description="Disordered" evidence="3">
    <location>
        <begin position="59"/>
        <end position="83"/>
    </location>
</feature>
<dbReference type="InterPro" id="IPR025875">
    <property type="entry name" value="Leu-rich_rpt_4"/>
</dbReference>
<evidence type="ECO:0000256" key="2">
    <source>
        <dbReference type="ARBA" id="ARBA00022737"/>
    </source>
</evidence>
<evidence type="ECO:0000313" key="4">
    <source>
        <dbReference type="EMBL" id="KNE70232.1"/>
    </source>
</evidence>
<feature type="region of interest" description="Disordered" evidence="3">
    <location>
        <begin position="1"/>
        <end position="35"/>
    </location>
</feature>
<feature type="compositionally biased region" description="Low complexity" evidence="3">
    <location>
        <begin position="378"/>
        <end position="388"/>
    </location>
</feature>
<dbReference type="Gene3D" id="3.80.10.10">
    <property type="entry name" value="Ribonuclease Inhibitor"/>
    <property type="match status" value="2"/>
</dbReference>
<dbReference type="InterPro" id="IPR032675">
    <property type="entry name" value="LRR_dom_sf"/>
</dbReference>
<accession>A0A0L0T646</accession>
<dbReference type="SMART" id="SM00365">
    <property type="entry name" value="LRR_SD22"/>
    <property type="match status" value="3"/>
</dbReference>
<dbReference type="Proteomes" id="UP000054350">
    <property type="component" value="Unassembled WGS sequence"/>
</dbReference>
<reference evidence="4 5" key="1">
    <citation type="submission" date="2009-11" db="EMBL/GenBank/DDBJ databases">
        <title>Annotation of Allomyces macrogynus ATCC 38327.</title>
        <authorList>
            <consortium name="The Broad Institute Genome Sequencing Platform"/>
            <person name="Russ C."/>
            <person name="Cuomo C."/>
            <person name="Burger G."/>
            <person name="Gray M.W."/>
            <person name="Holland P.W.H."/>
            <person name="King N."/>
            <person name="Lang F.B.F."/>
            <person name="Roger A.J."/>
            <person name="Ruiz-Trillo I."/>
            <person name="Young S.K."/>
            <person name="Zeng Q."/>
            <person name="Gargeya S."/>
            <person name="Fitzgerald M."/>
            <person name="Haas B."/>
            <person name="Abouelleil A."/>
            <person name="Alvarado L."/>
            <person name="Arachchi H.M."/>
            <person name="Berlin A."/>
            <person name="Chapman S.B."/>
            <person name="Gearin G."/>
            <person name="Goldberg J."/>
            <person name="Griggs A."/>
            <person name="Gujja S."/>
            <person name="Hansen M."/>
            <person name="Heiman D."/>
            <person name="Howarth C."/>
            <person name="Larimer J."/>
            <person name="Lui A."/>
            <person name="MacDonald P.J.P."/>
            <person name="McCowen C."/>
            <person name="Montmayeur A."/>
            <person name="Murphy C."/>
            <person name="Neiman D."/>
            <person name="Pearson M."/>
            <person name="Priest M."/>
            <person name="Roberts A."/>
            <person name="Saif S."/>
            <person name="Shea T."/>
            <person name="Sisk P."/>
            <person name="Stolte C."/>
            <person name="Sykes S."/>
            <person name="Wortman J."/>
            <person name="Nusbaum C."/>
            <person name="Birren B."/>
        </authorList>
    </citation>
    <scope>NUCLEOTIDE SEQUENCE [LARGE SCALE GENOMIC DNA]</scope>
    <source>
        <strain evidence="4 5">ATCC 38327</strain>
    </source>
</reference>
<reference evidence="5" key="2">
    <citation type="submission" date="2009-11" db="EMBL/GenBank/DDBJ databases">
        <title>The Genome Sequence of Allomyces macrogynus strain ATCC 38327.</title>
        <authorList>
            <consortium name="The Broad Institute Genome Sequencing Platform"/>
            <person name="Russ C."/>
            <person name="Cuomo C."/>
            <person name="Shea T."/>
            <person name="Young S.K."/>
            <person name="Zeng Q."/>
            <person name="Koehrsen M."/>
            <person name="Haas B."/>
            <person name="Borodovsky M."/>
            <person name="Guigo R."/>
            <person name="Alvarado L."/>
            <person name="Berlin A."/>
            <person name="Borenstein D."/>
            <person name="Chen Z."/>
            <person name="Engels R."/>
            <person name="Freedman E."/>
            <person name="Gellesch M."/>
            <person name="Goldberg J."/>
            <person name="Griggs A."/>
            <person name="Gujja S."/>
            <person name="Heiman D."/>
            <person name="Hepburn T."/>
            <person name="Howarth C."/>
            <person name="Jen D."/>
            <person name="Larson L."/>
            <person name="Lewis B."/>
            <person name="Mehta T."/>
            <person name="Park D."/>
            <person name="Pearson M."/>
            <person name="Roberts A."/>
            <person name="Saif S."/>
            <person name="Shenoy N."/>
            <person name="Sisk P."/>
            <person name="Stolte C."/>
            <person name="Sykes S."/>
            <person name="Walk T."/>
            <person name="White J."/>
            <person name="Yandava C."/>
            <person name="Burger G."/>
            <person name="Gray M.W."/>
            <person name="Holland P.W.H."/>
            <person name="King N."/>
            <person name="Lang F.B.F."/>
            <person name="Roger A.J."/>
            <person name="Ruiz-Trillo I."/>
            <person name="Lander E."/>
            <person name="Nusbaum C."/>
        </authorList>
    </citation>
    <scope>NUCLEOTIDE SEQUENCE [LARGE SCALE GENOMIC DNA]</scope>
    <source>
        <strain evidence="5">ATCC 38327</strain>
    </source>
</reference>
<dbReference type="STRING" id="578462.A0A0L0T646"/>
<dbReference type="PROSITE" id="PS51450">
    <property type="entry name" value="LRR"/>
    <property type="match status" value="2"/>
</dbReference>